<organism evidence="3 4">
    <name type="scientific">Candidatus Kaiserbacteria bacterium RIFCSPHIGHO2_02_FULL_54_22</name>
    <dbReference type="NCBI Taxonomy" id="1798495"/>
    <lineage>
        <taxon>Bacteria</taxon>
        <taxon>Candidatus Kaiseribacteriota</taxon>
    </lineage>
</organism>
<dbReference type="GO" id="GO:0006418">
    <property type="term" value="P:tRNA aminoacylation for protein translation"/>
    <property type="evidence" value="ECO:0007669"/>
    <property type="project" value="UniProtKB-ARBA"/>
</dbReference>
<dbReference type="InterPro" id="IPR036621">
    <property type="entry name" value="Anticodon-bd_dom_sf"/>
</dbReference>
<accession>A0A1F6DM23</accession>
<feature type="domain" description="Anticodon-binding" evidence="2">
    <location>
        <begin position="302"/>
        <end position="383"/>
    </location>
</feature>
<keyword evidence="1" id="KW-0436">Ligase</keyword>
<dbReference type="Gene3D" id="3.40.50.800">
    <property type="entry name" value="Anticodon-binding domain"/>
    <property type="match status" value="1"/>
</dbReference>
<dbReference type="SUPFAM" id="SSF52954">
    <property type="entry name" value="Class II aaRS ABD-related"/>
    <property type="match status" value="1"/>
</dbReference>
<evidence type="ECO:0000313" key="4">
    <source>
        <dbReference type="Proteomes" id="UP000178532"/>
    </source>
</evidence>
<keyword evidence="1" id="KW-0030">Aminoacyl-tRNA synthetase</keyword>
<dbReference type="Proteomes" id="UP000178532">
    <property type="component" value="Unassembled WGS sequence"/>
</dbReference>
<proteinExistence type="predicted"/>
<reference evidence="3 4" key="1">
    <citation type="journal article" date="2016" name="Nat. Commun.">
        <title>Thousands of microbial genomes shed light on interconnected biogeochemical processes in an aquifer system.</title>
        <authorList>
            <person name="Anantharaman K."/>
            <person name="Brown C.T."/>
            <person name="Hug L.A."/>
            <person name="Sharon I."/>
            <person name="Castelle C.J."/>
            <person name="Probst A.J."/>
            <person name="Thomas B.C."/>
            <person name="Singh A."/>
            <person name="Wilkins M.J."/>
            <person name="Karaoz U."/>
            <person name="Brodie E.L."/>
            <person name="Williams K.H."/>
            <person name="Hubbard S.S."/>
            <person name="Banfield J.F."/>
        </authorList>
    </citation>
    <scope>NUCLEOTIDE SEQUENCE [LARGE SCALE GENOMIC DNA]</scope>
</reference>
<comment type="caution">
    <text evidence="3">The sequence shown here is derived from an EMBL/GenBank/DDBJ whole genome shotgun (WGS) entry which is preliminary data.</text>
</comment>
<name>A0A1F6DM23_9BACT</name>
<dbReference type="STRING" id="1798495.A3C19_00385"/>
<protein>
    <recommendedName>
        <fullName evidence="2">Anticodon-binding domain-containing protein</fullName>
    </recommendedName>
</protein>
<evidence type="ECO:0000256" key="1">
    <source>
        <dbReference type="ARBA" id="ARBA00023146"/>
    </source>
</evidence>
<dbReference type="SUPFAM" id="SSF55681">
    <property type="entry name" value="Class II aaRS and biotin synthetases"/>
    <property type="match status" value="1"/>
</dbReference>
<dbReference type="InterPro" id="IPR045864">
    <property type="entry name" value="aa-tRNA-synth_II/BPL/LPL"/>
</dbReference>
<evidence type="ECO:0000313" key="3">
    <source>
        <dbReference type="EMBL" id="OGG62387.1"/>
    </source>
</evidence>
<dbReference type="GO" id="GO:0004812">
    <property type="term" value="F:aminoacyl-tRNA ligase activity"/>
    <property type="evidence" value="ECO:0007669"/>
    <property type="project" value="UniProtKB-KW"/>
</dbReference>
<dbReference type="InterPro" id="IPR004154">
    <property type="entry name" value="Anticodon-bd"/>
</dbReference>
<evidence type="ECO:0000259" key="2">
    <source>
        <dbReference type="Pfam" id="PF03129"/>
    </source>
</evidence>
<dbReference type="Gene3D" id="3.30.930.10">
    <property type="entry name" value="Bira Bifunctional Protein, Domain 2"/>
    <property type="match status" value="1"/>
</dbReference>
<gene>
    <name evidence="3" type="ORF">A3C19_00385</name>
</gene>
<sequence length="386" mass="43086">MMRDLIPVEELLNKASAVGQYYGFTPLSALTARARGSARPKAGYPETLAHLALDPVAETVASFLKHCQNTSCAPTLRQPLFIWHTNITPGRPTPKRVTIQFHALGTDRALADAVVIRALSALARDLFREEPVVRINSMGDKETRARYARELSSFFKKRAETLPEECITCAKQDALLAAEIAIERECAEDMPASSEHLSDASRKRFEDLLEYLEMIGTSYELARHLISRGNIWNDTCFELIAGGRRVAWGSRYNDLVRHFFPSAPFNATGAVLTVASEGTVVKPARSRKKSSARLRFSFVHIGDEAKRLSIGLAEEFRHARVSLTQNIGVESLTEQLHLAERRGSPYLLIMGRKEALENSVIVRNRKTQEQVILPLTGLTERLKSFA</sequence>
<dbReference type="Pfam" id="PF03129">
    <property type="entry name" value="HGTP_anticodon"/>
    <property type="match status" value="1"/>
</dbReference>
<dbReference type="AlphaFoldDB" id="A0A1F6DM23"/>
<dbReference type="EMBL" id="MFLI01000007">
    <property type="protein sequence ID" value="OGG62387.1"/>
    <property type="molecule type" value="Genomic_DNA"/>
</dbReference>